<dbReference type="SUPFAM" id="SSF51230">
    <property type="entry name" value="Single hybrid motif"/>
    <property type="match status" value="1"/>
</dbReference>
<feature type="transmembrane region" description="Helical" evidence="2">
    <location>
        <begin position="12"/>
        <end position="35"/>
    </location>
</feature>
<keyword evidence="2" id="KW-0472">Membrane</keyword>
<comment type="caution">
    <text evidence="3">The sequence shown here is derived from an EMBL/GenBank/DDBJ whole genome shotgun (WGS) entry which is preliminary data.</text>
</comment>
<evidence type="ECO:0000313" key="4">
    <source>
        <dbReference type="Proteomes" id="UP000048984"/>
    </source>
</evidence>
<dbReference type="RefSeq" id="WP_054360228.1">
    <property type="nucleotide sequence ID" value="NZ_LJYW01000001.1"/>
</dbReference>
<proteinExistence type="predicted"/>
<reference evidence="3 4" key="1">
    <citation type="submission" date="2015-09" db="EMBL/GenBank/DDBJ databases">
        <authorList>
            <person name="Jackson K.R."/>
            <person name="Lunt B.L."/>
            <person name="Fisher J.N.B."/>
            <person name="Gardner A.V."/>
            <person name="Bailey M.E."/>
            <person name="Deus L.M."/>
            <person name="Earl A.S."/>
            <person name="Gibby P.D."/>
            <person name="Hartmann K.A."/>
            <person name="Liu J.E."/>
            <person name="Manci A.M."/>
            <person name="Nielsen D.A."/>
            <person name="Solomon M.B."/>
            <person name="Breakwell D.P."/>
            <person name="Burnett S.H."/>
            <person name="Grose J.H."/>
        </authorList>
    </citation>
    <scope>NUCLEOTIDE SEQUENCE [LARGE SCALE GENOMIC DNA]</scope>
    <source>
        <strain evidence="3 4">16</strain>
    </source>
</reference>
<comment type="subcellular location">
    <subcellularLocation>
        <location evidence="1">Cell envelope</location>
    </subcellularLocation>
</comment>
<evidence type="ECO:0008006" key="5">
    <source>
        <dbReference type="Google" id="ProtNLM"/>
    </source>
</evidence>
<evidence type="ECO:0000313" key="3">
    <source>
        <dbReference type="EMBL" id="KPL54063.1"/>
    </source>
</evidence>
<evidence type="ECO:0000256" key="2">
    <source>
        <dbReference type="SAM" id="Phobius"/>
    </source>
</evidence>
<evidence type="ECO:0000256" key="1">
    <source>
        <dbReference type="ARBA" id="ARBA00004196"/>
    </source>
</evidence>
<protein>
    <recommendedName>
        <fullName evidence="5">RND efflux pump membrane fusion protein barrel-sandwich domain-containing protein</fullName>
    </recommendedName>
</protein>
<keyword evidence="2" id="KW-0812">Transmembrane</keyword>
<gene>
    <name evidence="3" type="ORF">ABB55_19125</name>
</gene>
<dbReference type="PANTHER" id="PTHR30386:SF19">
    <property type="entry name" value="MULTIDRUG EXPORT PROTEIN EMRA-RELATED"/>
    <property type="match status" value="1"/>
</dbReference>
<dbReference type="InterPro" id="IPR011053">
    <property type="entry name" value="Single_hybrid_motif"/>
</dbReference>
<dbReference type="Proteomes" id="UP000048984">
    <property type="component" value="Unassembled WGS sequence"/>
</dbReference>
<name>A0A0P6VS94_9HYPH</name>
<dbReference type="AlphaFoldDB" id="A0A0P6VS94"/>
<reference evidence="3 4" key="2">
    <citation type="submission" date="2015-10" db="EMBL/GenBank/DDBJ databases">
        <title>Draft Genome Sequence of Prosthecomicrobium hirschii ATCC 27832.</title>
        <authorList>
            <person name="Daniel J."/>
            <person name="Givan S.A."/>
            <person name="Brun Y.V."/>
            <person name="Brown P.J."/>
        </authorList>
    </citation>
    <scope>NUCLEOTIDE SEQUENCE [LARGE SCALE GENOMIC DNA]</scope>
    <source>
        <strain evidence="3 4">16</strain>
    </source>
</reference>
<dbReference type="EMBL" id="LJYW01000001">
    <property type="protein sequence ID" value="KPL54063.1"/>
    <property type="molecule type" value="Genomic_DNA"/>
</dbReference>
<accession>A0A0P6VS94</accession>
<dbReference type="STRING" id="665126.ABB55_19125"/>
<sequence length="231" mass="24043">MKGDKTSQFRRRTAPGLAFVLGLVLLAGMVLYWVVLEREDRALPSGIAVASGVLTATQVPVASPGAGTALQVLVPPGTAVTAGTPILRLRGRTGEFLVVTPRAGRLDRLAVQPNDDIEAGRVVATLTDLADLAMIAPFPAETVGHLPIGAEARLELFGFKTNAIPARVVSVVAQDGGATAPQPADGTAVSGRMVTVTVEVTDTRSLPLAAGMRGRVYLRIAEGAPWPARIR</sequence>
<dbReference type="Gene3D" id="2.40.50.100">
    <property type="match status" value="1"/>
</dbReference>
<keyword evidence="2" id="KW-1133">Transmembrane helix</keyword>
<organism evidence="3 4">
    <name type="scientific">Prosthecodimorpha hirschii</name>
    <dbReference type="NCBI Taxonomy" id="665126"/>
    <lineage>
        <taxon>Bacteria</taxon>
        <taxon>Pseudomonadati</taxon>
        <taxon>Pseudomonadota</taxon>
        <taxon>Alphaproteobacteria</taxon>
        <taxon>Hyphomicrobiales</taxon>
        <taxon>Ancalomicrobiaceae</taxon>
        <taxon>Prosthecodimorpha</taxon>
    </lineage>
</organism>
<dbReference type="InterPro" id="IPR050739">
    <property type="entry name" value="MFP"/>
</dbReference>
<dbReference type="PANTHER" id="PTHR30386">
    <property type="entry name" value="MEMBRANE FUSION SUBUNIT OF EMRAB-TOLC MULTIDRUG EFFLUX PUMP"/>
    <property type="match status" value="1"/>
</dbReference>
<keyword evidence="4" id="KW-1185">Reference proteome</keyword>
<dbReference type="GO" id="GO:0030313">
    <property type="term" value="C:cell envelope"/>
    <property type="evidence" value="ECO:0007669"/>
    <property type="project" value="UniProtKB-SubCell"/>
</dbReference>